<organism evidence="1 2">
    <name type="scientific">Paraflavisolibacter caeni</name>
    <dbReference type="NCBI Taxonomy" id="2982496"/>
    <lineage>
        <taxon>Bacteria</taxon>
        <taxon>Pseudomonadati</taxon>
        <taxon>Bacteroidota</taxon>
        <taxon>Chitinophagia</taxon>
        <taxon>Chitinophagales</taxon>
        <taxon>Chitinophagaceae</taxon>
        <taxon>Paraflavisolibacter</taxon>
    </lineage>
</organism>
<protein>
    <submittedName>
        <fullName evidence="1">Uncharacterized protein</fullName>
    </submittedName>
</protein>
<accession>A0A9X2XZI3</accession>
<dbReference type="RefSeq" id="WP_279299244.1">
    <property type="nucleotide sequence ID" value="NZ_JAOTIF010000024.1"/>
</dbReference>
<gene>
    <name evidence="1" type="ORF">OCK74_21985</name>
</gene>
<evidence type="ECO:0000313" key="1">
    <source>
        <dbReference type="EMBL" id="MCU7551806.1"/>
    </source>
</evidence>
<comment type="caution">
    <text evidence="1">The sequence shown here is derived from an EMBL/GenBank/DDBJ whole genome shotgun (WGS) entry which is preliminary data.</text>
</comment>
<reference evidence="1" key="2">
    <citation type="submission" date="2023-04" db="EMBL/GenBank/DDBJ databases">
        <title>Paracnuella aquatica gen. nov., sp. nov., a member of the family Chitinophagaceae isolated from a hot spring.</title>
        <authorList>
            <person name="Wang C."/>
        </authorList>
    </citation>
    <scope>NUCLEOTIDE SEQUENCE</scope>
    <source>
        <strain evidence="1">LB-8</strain>
    </source>
</reference>
<reference evidence="1" key="1">
    <citation type="submission" date="2022-09" db="EMBL/GenBank/DDBJ databases">
        <authorList>
            <person name="Yuan C."/>
            <person name="Ke Z."/>
        </authorList>
    </citation>
    <scope>NUCLEOTIDE SEQUENCE</scope>
    <source>
        <strain evidence="1">LB-8</strain>
    </source>
</reference>
<dbReference type="AlphaFoldDB" id="A0A9X2XZI3"/>
<keyword evidence="2" id="KW-1185">Reference proteome</keyword>
<sequence>MSFLNRATVLNTMLKHETLLFQDISKEENMGIVANKEYLQFLLDELTESGYLVILSGVTPTTYSITGKGIIEATRLQDEVYMQFYFDEY</sequence>
<proteinExistence type="predicted"/>
<name>A0A9X2XZI3_9BACT</name>
<evidence type="ECO:0000313" key="2">
    <source>
        <dbReference type="Proteomes" id="UP001155483"/>
    </source>
</evidence>
<dbReference type="Proteomes" id="UP001155483">
    <property type="component" value="Unassembled WGS sequence"/>
</dbReference>
<dbReference type="EMBL" id="JAOTIF010000024">
    <property type="protein sequence ID" value="MCU7551806.1"/>
    <property type="molecule type" value="Genomic_DNA"/>
</dbReference>